<proteinExistence type="predicted"/>
<feature type="non-terminal residue" evidence="1">
    <location>
        <position position="1"/>
    </location>
</feature>
<accession>A0A371G8C2</accession>
<dbReference type="PANTHER" id="PTHR33223">
    <property type="entry name" value="CCHC-TYPE DOMAIN-CONTAINING PROTEIN"/>
    <property type="match status" value="1"/>
</dbReference>
<keyword evidence="2" id="KW-1185">Reference proteome</keyword>
<dbReference type="AlphaFoldDB" id="A0A371G8C2"/>
<organism evidence="1 2">
    <name type="scientific">Mucuna pruriens</name>
    <name type="common">Velvet bean</name>
    <name type="synonym">Dolichos pruriens</name>
    <dbReference type="NCBI Taxonomy" id="157652"/>
    <lineage>
        <taxon>Eukaryota</taxon>
        <taxon>Viridiplantae</taxon>
        <taxon>Streptophyta</taxon>
        <taxon>Embryophyta</taxon>
        <taxon>Tracheophyta</taxon>
        <taxon>Spermatophyta</taxon>
        <taxon>Magnoliopsida</taxon>
        <taxon>eudicotyledons</taxon>
        <taxon>Gunneridae</taxon>
        <taxon>Pentapetalae</taxon>
        <taxon>rosids</taxon>
        <taxon>fabids</taxon>
        <taxon>Fabales</taxon>
        <taxon>Fabaceae</taxon>
        <taxon>Papilionoideae</taxon>
        <taxon>50 kb inversion clade</taxon>
        <taxon>NPAAA clade</taxon>
        <taxon>indigoferoid/millettioid clade</taxon>
        <taxon>Phaseoleae</taxon>
        <taxon>Mucuna</taxon>
    </lineage>
</organism>
<protein>
    <recommendedName>
        <fullName evidence="3">Retrotransposon gag domain-containing protein</fullName>
    </recommendedName>
</protein>
<comment type="caution">
    <text evidence="1">The sequence shown here is derived from an EMBL/GenBank/DDBJ whole genome shotgun (WGS) entry which is preliminary data.</text>
</comment>
<evidence type="ECO:0000313" key="1">
    <source>
        <dbReference type="EMBL" id="RDX86794.1"/>
    </source>
</evidence>
<dbReference type="PANTHER" id="PTHR33223:SF3">
    <property type="match status" value="1"/>
</dbReference>
<evidence type="ECO:0008006" key="3">
    <source>
        <dbReference type="Google" id="ProtNLM"/>
    </source>
</evidence>
<reference evidence="1" key="1">
    <citation type="submission" date="2018-05" db="EMBL/GenBank/DDBJ databases">
        <title>Draft genome of Mucuna pruriens seed.</title>
        <authorList>
            <person name="Nnadi N.E."/>
            <person name="Vos R."/>
            <person name="Hasami M.H."/>
            <person name="Devisetty U.K."/>
            <person name="Aguiy J.C."/>
        </authorList>
    </citation>
    <scope>NUCLEOTIDE SEQUENCE [LARGE SCALE GENOMIC DNA]</scope>
    <source>
        <strain evidence="1">JCA_2017</strain>
    </source>
</reference>
<gene>
    <name evidence="1" type="ORF">CR513_31824</name>
</gene>
<sequence length="424" mass="48089">MAKYSEKVKAKMKHLKDAFHSVEEDVKAIDQVVKDLKTKLQLAIEDFDNHRAEVSLACRCLGVVLSQPSLIGPLMHGGCIWLTVTHSPLMPRGSYLPHHHSQVFGCPGGHIIRPSLIGLSMPKGLYLVDHHLQVFRCLGVIFGKPSLVDLTPYTFHSHAHSSSSRWCTILQWRFSQLRKHRSWTEMPKVVRGDRLACHHTLMDLILNTLANRGESSPFDHGDCRGRRTLRRLETNLSNWHRCQGHNSDNRSSVTNNSDFVKYSSTKNFAELDQMENNDRTLKELATPDVVYQPWCIQYPQLEPAQTYKLKSGLIHLLPKFHGLTGEDPHKHLKEFHVVCSTMKPQGIPEDYIKMKAFPFSFDGAAKDWLSLQHLERHEAHVSGEILFGLMMMDPSMIDAASRGALMDKMPAAARHLISNMASNT</sequence>
<dbReference type="OrthoDB" id="1422241at2759"/>
<evidence type="ECO:0000313" key="2">
    <source>
        <dbReference type="Proteomes" id="UP000257109"/>
    </source>
</evidence>
<name>A0A371G8C2_MUCPR</name>
<dbReference type="EMBL" id="QJKJ01006416">
    <property type="protein sequence ID" value="RDX86794.1"/>
    <property type="molecule type" value="Genomic_DNA"/>
</dbReference>
<dbReference type="Proteomes" id="UP000257109">
    <property type="component" value="Unassembled WGS sequence"/>
</dbReference>